<gene>
    <name evidence="3" type="ORF">MGWOODY_Smn2785</name>
</gene>
<organism evidence="3">
    <name type="scientific">hydrothermal vent metagenome</name>
    <dbReference type="NCBI Taxonomy" id="652676"/>
    <lineage>
        <taxon>unclassified sequences</taxon>
        <taxon>metagenomes</taxon>
        <taxon>ecological metagenomes</taxon>
    </lineage>
</organism>
<evidence type="ECO:0000313" key="3">
    <source>
        <dbReference type="EMBL" id="CUS45216.1"/>
    </source>
</evidence>
<sequence length="257" mass="27390">MAEQSDYRRARNLRGRTAFVLALPFALGGCATLGSLLSPYSEKFSCKNSDHGQCVHPEQAWNDAVAGRAPRSDPAVTRDRKLLGAAPNSGRQVSDARTAATPAKPARDRQAPVPAVPRASFGETAAIDSPASPMLKPSRTIRTLILPYADRQRPDRLYMPRFVYSILGRPTWVVGDYLVEPVGRAPNPPVLRTARDTGATSTEISADASPPALTVDHAATDNAREAIRDADVPTAPSPATPNAPNADHSDAGPEPRS</sequence>
<feature type="compositionally biased region" description="Basic and acidic residues" evidence="1">
    <location>
        <begin position="247"/>
        <end position="257"/>
    </location>
</feature>
<keyword evidence="2" id="KW-0472">Membrane</keyword>
<feature type="region of interest" description="Disordered" evidence="1">
    <location>
        <begin position="188"/>
        <end position="257"/>
    </location>
</feature>
<reference evidence="3" key="1">
    <citation type="submission" date="2015-10" db="EMBL/GenBank/DDBJ databases">
        <authorList>
            <person name="Gilbert D.G."/>
        </authorList>
    </citation>
    <scope>NUCLEOTIDE SEQUENCE</scope>
</reference>
<dbReference type="Pfam" id="PF09676">
    <property type="entry name" value="TraV"/>
    <property type="match status" value="1"/>
</dbReference>
<proteinExistence type="predicted"/>
<feature type="region of interest" description="Disordered" evidence="1">
    <location>
        <begin position="66"/>
        <end position="114"/>
    </location>
</feature>
<keyword evidence="2" id="KW-1133">Transmembrane helix</keyword>
<dbReference type="EMBL" id="CZQE01000224">
    <property type="protein sequence ID" value="CUS45216.1"/>
    <property type="molecule type" value="Genomic_DNA"/>
</dbReference>
<evidence type="ECO:0000256" key="1">
    <source>
        <dbReference type="SAM" id="MobiDB-lite"/>
    </source>
</evidence>
<feature type="transmembrane region" description="Helical" evidence="2">
    <location>
        <begin position="18"/>
        <end position="37"/>
    </location>
</feature>
<protein>
    <submittedName>
        <fullName evidence="3">Uncharacterized protein</fullName>
    </submittedName>
</protein>
<accession>A0A161K0P0</accession>
<dbReference type="InterPro" id="IPR014118">
    <property type="entry name" value="T4SS_TraV"/>
</dbReference>
<evidence type="ECO:0000256" key="2">
    <source>
        <dbReference type="SAM" id="Phobius"/>
    </source>
</evidence>
<dbReference type="AlphaFoldDB" id="A0A161K0P0"/>
<feature type="compositionally biased region" description="Low complexity" evidence="1">
    <location>
        <begin position="95"/>
        <end position="104"/>
    </location>
</feature>
<name>A0A161K0P0_9ZZZZ</name>
<feature type="compositionally biased region" description="Basic and acidic residues" evidence="1">
    <location>
        <begin position="218"/>
        <end position="231"/>
    </location>
</feature>
<keyword evidence="2" id="KW-0812">Transmembrane</keyword>